<reference evidence="1" key="1">
    <citation type="journal article" date="2014" name="Front. Microbiol.">
        <title>High frequency of phylogenetically diverse reductive dehalogenase-homologous genes in deep subseafloor sedimentary metagenomes.</title>
        <authorList>
            <person name="Kawai M."/>
            <person name="Futagami T."/>
            <person name="Toyoda A."/>
            <person name="Takaki Y."/>
            <person name="Nishi S."/>
            <person name="Hori S."/>
            <person name="Arai W."/>
            <person name="Tsubouchi T."/>
            <person name="Morono Y."/>
            <person name="Uchiyama I."/>
            <person name="Ito T."/>
            <person name="Fujiyama A."/>
            <person name="Inagaki F."/>
            <person name="Takami H."/>
        </authorList>
    </citation>
    <scope>NUCLEOTIDE SEQUENCE</scope>
    <source>
        <strain evidence="1">Expedition CK06-06</strain>
    </source>
</reference>
<dbReference type="EMBL" id="BARU01006828">
    <property type="protein sequence ID" value="GAH37442.1"/>
    <property type="molecule type" value="Genomic_DNA"/>
</dbReference>
<proteinExistence type="predicted"/>
<feature type="non-terminal residue" evidence="1">
    <location>
        <position position="44"/>
    </location>
</feature>
<protein>
    <submittedName>
        <fullName evidence="1">Uncharacterized protein</fullName>
    </submittedName>
</protein>
<comment type="caution">
    <text evidence="1">The sequence shown here is derived from an EMBL/GenBank/DDBJ whole genome shotgun (WGS) entry which is preliminary data.</text>
</comment>
<accession>X1EXZ0</accession>
<evidence type="ECO:0000313" key="1">
    <source>
        <dbReference type="EMBL" id="GAH37442.1"/>
    </source>
</evidence>
<name>X1EXZ0_9ZZZZ</name>
<sequence length="44" mass="4755">MTEKTEANDAKSGLRPDTIVIAGFGRLPQNITGKNSSNYIAVEF</sequence>
<gene>
    <name evidence="1" type="ORF">S03H2_13446</name>
</gene>
<dbReference type="AlphaFoldDB" id="X1EXZ0"/>
<organism evidence="1">
    <name type="scientific">marine sediment metagenome</name>
    <dbReference type="NCBI Taxonomy" id="412755"/>
    <lineage>
        <taxon>unclassified sequences</taxon>
        <taxon>metagenomes</taxon>
        <taxon>ecological metagenomes</taxon>
    </lineage>
</organism>